<dbReference type="PRINTS" id="PR00032">
    <property type="entry name" value="HTHARAC"/>
</dbReference>
<accession>K6DTN7</accession>
<dbReference type="eggNOG" id="COG2207">
    <property type="taxonomic scope" value="Bacteria"/>
</dbReference>
<dbReference type="AlphaFoldDB" id="K6DTN7"/>
<dbReference type="PANTHER" id="PTHR43280">
    <property type="entry name" value="ARAC-FAMILY TRANSCRIPTIONAL REGULATOR"/>
    <property type="match status" value="1"/>
</dbReference>
<keyword evidence="3" id="KW-0804">Transcription</keyword>
<dbReference type="Proteomes" id="UP000006316">
    <property type="component" value="Unassembled WGS sequence"/>
</dbReference>
<evidence type="ECO:0000256" key="3">
    <source>
        <dbReference type="ARBA" id="ARBA00023163"/>
    </source>
</evidence>
<feature type="domain" description="HTH araC/xylS-type" evidence="4">
    <location>
        <begin position="179"/>
        <end position="277"/>
    </location>
</feature>
<dbReference type="InterPro" id="IPR009057">
    <property type="entry name" value="Homeodomain-like_sf"/>
</dbReference>
<evidence type="ECO:0000313" key="5">
    <source>
        <dbReference type="EMBL" id="EKN64156.1"/>
    </source>
</evidence>
<reference evidence="5 6" key="1">
    <citation type="journal article" date="2012" name="Front. Microbiol.">
        <title>Redundancy and modularity in membrane-associated dissimilatory nitrate reduction in Bacillus.</title>
        <authorList>
            <person name="Heylen K."/>
            <person name="Keltjens J."/>
        </authorList>
    </citation>
    <scope>NUCLEOTIDE SEQUENCE [LARGE SCALE GENOMIC DNA]</scope>
    <source>
        <strain evidence="6">LMG 21833T</strain>
    </source>
</reference>
<dbReference type="EMBL" id="AJLS01000150">
    <property type="protein sequence ID" value="EKN64156.1"/>
    <property type="molecule type" value="Genomic_DNA"/>
</dbReference>
<keyword evidence="6" id="KW-1185">Reference proteome</keyword>
<dbReference type="Pfam" id="PF02311">
    <property type="entry name" value="AraC_binding"/>
    <property type="match status" value="1"/>
</dbReference>
<protein>
    <submittedName>
        <fullName evidence="5">AraC family transcriptional regulator</fullName>
    </submittedName>
</protein>
<comment type="caution">
    <text evidence="5">The sequence shown here is derived from an EMBL/GenBank/DDBJ whole genome shotgun (WGS) entry which is preliminary data.</text>
</comment>
<dbReference type="PANTHER" id="PTHR43280:SF28">
    <property type="entry name" value="HTH-TYPE TRANSCRIPTIONAL ACTIVATOR RHAS"/>
    <property type="match status" value="1"/>
</dbReference>
<dbReference type="Gene3D" id="2.60.120.10">
    <property type="entry name" value="Jelly Rolls"/>
    <property type="match status" value="1"/>
</dbReference>
<dbReference type="SUPFAM" id="SSF51215">
    <property type="entry name" value="Regulatory protein AraC"/>
    <property type="match status" value="1"/>
</dbReference>
<name>K6DTN7_9BACI</name>
<evidence type="ECO:0000256" key="1">
    <source>
        <dbReference type="ARBA" id="ARBA00023015"/>
    </source>
</evidence>
<sequence length="278" mass="32064">MQEFTHEYAYHWFHTPTPIEKAGGLWPIRAGKNLAKPHYKIGPRMIPYFSIHFVLEGEGVFTFEQTNIPITPGDFFCIFPNQTHTYKTLEDNPLQMVWIAFDGKQSKSILQNMGVTPFSPVATKVIDEEVRKLLVDFVSITSEITDLTRLSKMYELFSKLIENSKVNNQPDPNDGSWLRKSIEFMETHYGEGITVEDVAKYVGLHRSYLTSQFSRELGLSPKKFIIACKMKQAAKMMEEKRFNITEIAFTLGYSDLYSFSKAFKNYFGVSPKNYIVNE</sequence>
<proteinExistence type="predicted"/>
<dbReference type="Gene3D" id="1.10.10.60">
    <property type="entry name" value="Homeodomain-like"/>
    <property type="match status" value="2"/>
</dbReference>
<dbReference type="SMART" id="SM00342">
    <property type="entry name" value="HTH_ARAC"/>
    <property type="match status" value="1"/>
</dbReference>
<dbReference type="PROSITE" id="PS00041">
    <property type="entry name" value="HTH_ARAC_FAMILY_1"/>
    <property type="match status" value="1"/>
</dbReference>
<dbReference type="InterPro" id="IPR018060">
    <property type="entry name" value="HTH_AraC"/>
</dbReference>
<dbReference type="GO" id="GO:0003700">
    <property type="term" value="F:DNA-binding transcription factor activity"/>
    <property type="evidence" value="ECO:0007669"/>
    <property type="project" value="InterPro"/>
</dbReference>
<keyword evidence="2" id="KW-0238">DNA-binding</keyword>
<gene>
    <name evidence="5" type="ORF">BABA_23685</name>
</gene>
<evidence type="ECO:0000313" key="6">
    <source>
        <dbReference type="Proteomes" id="UP000006316"/>
    </source>
</evidence>
<organism evidence="5 6">
    <name type="scientific">Neobacillus bataviensis LMG 21833</name>
    <dbReference type="NCBI Taxonomy" id="1117379"/>
    <lineage>
        <taxon>Bacteria</taxon>
        <taxon>Bacillati</taxon>
        <taxon>Bacillota</taxon>
        <taxon>Bacilli</taxon>
        <taxon>Bacillales</taxon>
        <taxon>Bacillaceae</taxon>
        <taxon>Neobacillus</taxon>
    </lineage>
</organism>
<dbReference type="SUPFAM" id="SSF46689">
    <property type="entry name" value="Homeodomain-like"/>
    <property type="match status" value="2"/>
</dbReference>
<dbReference type="GO" id="GO:0043565">
    <property type="term" value="F:sequence-specific DNA binding"/>
    <property type="evidence" value="ECO:0007669"/>
    <property type="project" value="InterPro"/>
</dbReference>
<keyword evidence="1" id="KW-0805">Transcription regulation</keyword>
<evidence type="ECO:0000259" key="4">
    <source>
        <dbReference type="PROSITE" id="PS01124"/>
    </source>
</evidence>
<dbReference type="PROSITE" id="PS01124">
    <property type="entry name" value="HTH_ARAC_FAMILY_2"/>
    <property type="match status" value="1"/>
</dbReference>
<dbReference type="InterPro" id="IPR018062">
    <property type="entry name" value="HTH_AraC-typ_CS"/>
</dbReference>
<dbReference type="CDD" id="cd06986">
    <property type="entry name" value="cupin_MmsR-like_N"/>
    <property type="match status" value="1"/>
</dbReference>
<dbReference type="PATRIC" id="fig|1117379.3.peg.4914"/>
<dbReference type="STRING" id="1117379.BABA_23685"/>
<dbReference type="InterPro" id="IPR020449">
    <property type="entry name" value="Tscrpt_reg_AraC-type_HTH"/>
</dbReference>
<dbReference type="InterPro" id="IPR014710">
    <property type="entry name" value="RmlC-like_jellyroll"/>
</dbReference>
<dbReference type="Pfam" id="PF12833">
    <property type="entry name" value="HTH_18"/>
    <property type="match status" value="1"/>
</dbReference>
<evidence type="ECO:0000256" key="2">
    <source>
        <dbReference type="ARBA" id="ARBA00023125"/>
    </source>
</evidence>
<dbReference type="InterPro" id="IPR037923">
    <property type="entry name" value="HTH-like"/>
</dbReference>
<dbReference type="InterPro" id="IPR003313">
    <property type="entry name" value="AraC-bd"/>
</dbReference>
<dbReference type="RefSeq" id="WP_007087728.1">
    <property type="nucleotide sequence ID" value="NZ_AJLS01000150.1"/>
</dbReference>